<dbReference type="InterPro" id="IPR010982">
    <property type="entry name" value="Lambda_DNA-bd_dom_sf"/>
</dbReference>
<sequence>MSNIMDNVDQALAERIRNERQARRWSLAELATHSGVSKAMLSKIERVEASPTANTLARIATAFGLTLAELLSFERASPPIRLMRADAQPTWRDPETNYVRRQIFVDPRVPFEMVEIMLPAGKSVSFPASTYIDRQHVVWMLSGELNLREGDEEHFLSTGDRLQFREPRDVTYRNATLKPCRYLVAIQLR</sequence>
<dbReference type="PANTHER" id="PTHR46797:SF10">
    <property type="entry name" value="BLR1115 PROTEIN"/>
    <property type="match status" value="1"/>
</dbReference>
<protein>
    <submittedName>
        <fullName evidence="3">XRE family transcriptional regulator</fullName>
    </submittedName>
</protein>
<evidence type="ECO:0000313" key="3">
    <source>
        <dbReference type="EMBL" id="PWB95185.1"/>
    </source>
</evidence>
<dbReference type="InterPro" id="IPR014710">
    <property type="entry name" value="RmlC-like_jellyroll"/>
</dbReference>
<dbReference type="Pfam" id="PF01381">
    <property type="entry name" value="HTH_3"/>
    <property type="match status" value="1"/>
</dbReference>
<gene>
    <name evidence="3" type="ORF">C5689_03290</name>
</gene>
<dbReference type="AlphaFoldDB" id="A0A2U1SU97"/>
<accession>A0A2U1SU97</accession>
<feature type="domain" description="HTH cro/C1-type" evidence="2">
    <location>
        <begin position="16"/>
        <end position="70"/>
    </location>
</feature>
<dbReference type="SMART" id="SM00530">
    <property type="entry name" value="HTH_XRE"/>
    <property type="match status" value="1"/>
</dbReference>
<dbReference type="CDD" id="cd02209">
    <property type="entry name" value="cupin_XRE_C"/>
    <property type="match status" value="1"/>
</dbReference>
<dbReference type="Gene3D" id="1.10.260.40">
    <property type="entry name" value="lambda repressor-like DNA-binding domains"/>
    <property type="match status" value="1"/>
</dbReference>
<dbReference type="InterPro" id="IPR001387">
    <property type="entry name" value="Cro/C1-type_HTH"/>
</dbReference>
<dbReference type="GO" id="GO:0003700">
    <property type="term" value="F:DNA-binding transcription factor activity"/>
    <property type="evidence" value="ECO:0007669"/>
    <property type="project" value="TreeGrafter"/>
</dbReference>
<evidence type="ECO:0000256" key="1">
    <source>
        <dbReference type="ARBA" id="ARBA00023125"/>
    </source>
</evidence>
<proteinExistence type="predicted"/>
<organism evidence="3 4">
    <name type="scientific">Methylosinus sporium</name>
    <dbReference type="NCBI Taxonomy" id="428"/>
    <lineage>
        <taxon>Bacteria</taxon>
        <taxon>Pseudomonadati</taxon>
        <taxon>Pseudomonadota</taxon>
        <taxon>Alphaproteobacteria</taxon>
        <taxon>Hyphomicrobiales</taxon>
        <taxon>Methylocystaceae</taxon>
        <taxon>Methylosinus</taxon>
    </lineage>
</organism>
<name>A0A2U1SU97_METSR</name>
<dbReference type="GO" id="GO:0003677">
    <property type="term" value="F:DNA binding"/>
    <property type="evidence" value="ECO:0007669"/>
    <property type="project" value="UniProtKB-KW"/>
</dbReference>
<dbReference type="InterPro" id="IPR050807">
    <property type="entry name" value="TransReg_Diox_bact_type"/>
</dbReference>
<evidence type="ECO:0000313" key="4">
    <source>
        <dbReference type="Proteomes" id="UP000245137"/>
    </source>
</evidence>
<dbReference type="InterPro" id="IPR011051">
    <property type="entry name" value="RmlC_Cupin_sf"/>
</dbReference>
<keyword evidence="1" id="KW-0238">DNA-binding</keyword>
<dbReference type="CDD" id="cd00093">
    <property type="entry name" value="HTH_XRE"/>
    <property type="match status" value="1"/>
</dbReference>
<dbReference type="EMBL" id="PUIV01000003">
    <property type="protein sequence ID" value="PWB95185.1"/>
    <property type="molecule type" value="Genomic_DNA"/>
</dbReference>
<dbReference type="PROSITE" id="PS50943">
    <property type="entry name" value="HTH_CROC1"/>
    <property type="match status" value="1"/>
</dbReference>
<dbReference type="SUPFAM" id="SSF47413">
    <property type="entry name" value="lambda repressor-like DNA-binding domains"/>
    <property type="match status" value="1"/>
</dbReference>
<dbReference type="PANTHER" id="PTHR46797">
    <property type="entry name" value="HTH-TYPE TRANSCRIPTIONAL REGULATOR"/>
    <property type="match status" value="1"/>
</dbReference>
<dbReference type="OrthoDB" id="189170at2"/>
<comment type="caution">
    <text evidence="3">The sequence shown here is derived from an EMBL/GenBank/DDBJ whole genome shotgun (WGS) entry which is preliminary data.</text>
</comment>
<dbReference type="Gene3D" id="2.60.120.10">
    <property type="entry name" value="Jelly Rolls"/>
    <property type="match status" value="1"/>
</dbReference>
<reference evidence="3 4" key="1">
    <citation type="journal article" date="2018" name="Appl. Microbiol. Biotechnol.">
        <title>Co-cultivation of the strictly anaerobic methanogen Methanosarcina barkeri with aerobic methanotrophs in an oxygen-limited membrane bioreactor.</title>
        <authorList>
            <person name="In 't Zandt M.H."/>
            <person name="van den Bosch T.J.M."/>
            <person name="Rijkers R."/>
            <person name="van Kessel M.A.H.J."/>
            <person name="Jetten M.S.M."/>
            <person name="Welte C.U."/>
        </authorList>
    </citation>
    <scope>NUCLEOTIDE SEQUENCE [LARGE SCALE GENOMIC DNA]</scope>
    <source>
        <strain evidence="3 4">DSM 17706</strain>
    </source>
</reference>
<dbReference type="GO" id="GO:0005829">
    <property type="term" value="C:cytosol"/>
    <property type="evidence" value="ECO:0007669"/>
    <property type="project" value="TreeGrafter"/>
</dbReference>
<dbReference type="SUPFAM" id="SSF51182">
    <property type="entry name" value="RmlC-like cupins"/>
    <property type="match status" value="1"/>
</dbReference>
<evidence type="ECO:0000259" key="2">
    <source>
        <dbReference type="PROSITE" id="PS50943"/>
    </source>
</evidence>
<keyword evidence="4" id="KW-1185">Reference proteome</keyword>
<dbReference type="Proteomes" id="UP000245137">
    <property type="component" value="Unassembled WGS sequence"/>
</dbReference>